<evidence type="ECO:0000256" key="7">
    <source>
        <dbReference type="ARBA" id="ARBA00023004"/>
    </source>
</evidence>
<comment type="subcellular location">
    <subcellularLocation>
        <location evidence="1">Secreted</location>
    </subcellularLocation>
</comment>
<dbReference type="OrthoDB" id="823504at2759"/>
<dbReference type="GO" id="GO:0020037">
    <property type="term" value="F:heme binding"/>
    <property type="evidence" value="ECO:0007669"/>
    <property type="project" value="InterPro"/>
</dbReference>
<dbReference type="PROSITE" id="PS50292">
    <property type="entry name" value="PEROXIDASE_3"/>
    <property type="match status" value="1"/>
</dbReference>
<keyword evidence="2" id="KW-0964">Secreted</keyword>
<evidence type="ECO:0000313" key="11">
    <source>
        <dbReference type="Proteomes" id="UP001652621"/>
    </source>
</evidence>
<dbReference type="VEuPathDB" id="VectorBase:MDOMA2_003199"/>
<dbReference type="GO" id="GO:0022412">
    <property type="term" value="P:cellular process involved in reproduction in multicellular organism"/>
    <property type="evidence" value="ECO:0007669"/>
    <property type="project" value="UniProtKB-ARBA"/>
</dbReference>
<dbReference type="STRING" id="7370.A0A1I8NDG7"/>
<keyword evidence="4 8" id="KW-0349">Heme</keyword>
<dbReference type="PANTHER" id="PTHR11475:SF86">
    <property type="entry name" value="PEROXIDASE"/>
    <property type="match status" value="1"/>
</dbReference>
<protein>
    <submittedName>
        <fullName evidence="12">Peroxidase-like</fullName>
    </submittedName>
</protein>
<keyword evidence="11" id="KW-1185">Reference proteome</keyword>
<dbReference type="Pfam" id="PF03098">
    <property type="entry name" value="An_peroxidase"/>
    <property type="match status" value="1"/>
</dbReference>
<dbReference type="Proteomes" id="UP001652621">
    <property type="component" value="Unplaced"/>
</dbReference>
<sequence length="669" mass="76105">MYNWLLRCALLLVACTLSCQLECPFAKRQLAFAASNAISSGAHAYPEFPEAVDLGHLQHGGADCGNTFGTYDDNSLLHHSLDNEVKFECAVPPQQCANDSSNLYYRTFDGSCNNLAYPGYGMANSRYGRYLKPKYGDGKYSPSRSQSGEALPNPRLLSLALFGDDTVADKSRTMWTMQWGQFVGHDISEQLESNVDDCCENSHSKFCYTIPLHVYGPITLGTGRTCLHFARTLSDKDVPCSLNNLGYAEKLSKQTAFLDLSSVYGNSLEQSIKVRHYQGGLLRTVWHNHQQYLTTTTNANEECQKYVEACFRIPDIRNQLSPTITVLHTLLVREHNRLATILEKLNPHYSDESLFQLARKINIAQYQKIVYYDWLPLVLGSDFAYTHDLVHDVRPYDYVNDYDQSWTPAAYAESAAAAFRYAHTTVPGWFSLVAPDFRHNKTLRLSDYFKHQETLSLVQTGNNFDDILRGLQLQWEKRADPNIDKELKHYFGRRLLEEYGSDLKSIDIQRGRDFGLASYNDYREACGLPRANCWSDFEHEIAPEKIALLQKFYASPNDVDLNVGGALERHSAEGIFGPTFQCILGRQFVNLRKSDRFFFEHFEPHSGFTREQLAEIRKVSLASLICANSAGLRHVQSNVFLHPNEENELVTCKSITQLNLRLWQEHGAY</sequence>
<dbReference type="GO" id="GO:0005576">
    <property type="term" value="C:extracellular region"/>
    <property type="evidence" value="ECO:0007669"/>
    <property type="project" value="UniProtKB-SubCell"/>
</dbReference>
<dbReference type="FunFam" id="1.10.640.10:FF:000003">
    <property type="entry name" value="chorion peroxidase"/>
    <property type="match status" value="1"/>
</dbReference>
<keyword evidence="6" id="KW-0560">Oxidoreductase</keyword>
<keyword evidence="3" id="KW-0575">Peroxidase</keyword>
<dbReference type="PRINTS" id="PR00457">
    <property type="entry name" value="ANPEROXIDASE"/>
</dbReference>
<dbReference type="GO" id="GO:0004601">
    <property type="term" value="F:peroxidase activity"/>
    <property type="evidence" value="ECO:0007669"/>
    <property type="project" value="UniProtKB-KW"/>
</dbReference>
<dbReference type="GO" id="GO:0006979">
    <property type="term" value="P:response to oxidative stress"/>
    <property type="evidence" value="ECO:0007669"/>
    <property type="project" value="InterPro"/>
</dbReference>
<dbReference type="InterPro" id="IPR019791">
    <property type="entry name" value="Haem_peroxidase_animal"/>
</dbReference>
<name>A0A1I8NDG7_MUSDO</name>
<feature type="signal peptide" evidence="9">
    <location>
        <begin position="1"/>
        <end position="20"/>
    </location>
</feature>
<evidence type="ECO:0000256" key="9">
    <source>
        <dbReference type="SAM" id="SignalP"/>
    </source>
</evidence>
<dbReference type="Gene3D" id="1.10.640.10">
    <property type="entry name" value="Haem peroxidase domain superfamily, animal type"/>
    <property type="match status" value="1"/>
</dbReference>
<evidence type="ECO:0000256" key="4">
    <source>
        <dbReference type="ARBA" id="ARBA00022617"/>
    </source>
</evidence>
<dbReference type="GO" id="GO:0046872">
    <property type="term" value="F:metal ion binding"/>
    <property type="evidence" value="ECO:0007669"/>
    <property type="project" value="UniProtKB-KW"/>
</dbReference>
<evidence type="ECO:0000313" key="10">
    <source>
        <dbReference type="EnsemblMetazoa" id="MDOA014082-PA"/>
    </source>
</evidence>
<feature type="binding site" description="axial binding residue" evidence="8">
    <location>
        <position position="423"/>
    </location>
    <ligand>
        <name>heme b</name>
        <dbReference type="ChEBI" id="CHEBI:60344"/>
    </ligand>
    <ligandPart>
        <name>Fe</name>
        <dbReference type="ChEBI" id="CHEBI:18248"/>
    </ligandPart>
</feature>
<dbReference type="InterPro" id="IPR010255">
    <property type="entry name" value="Haem_peroxidase_sf"/>
</dbReference>
<evidence type="ECO:0000256" key="1">
    <source>
        <dbReference type="ARBA" id="ARBA00004613"/>
    </source>
</evidence>
<evidence type="ECO:0000256" key="6">
    <source>
        <dbReference type="ARBA" id="ARBA00023002"/>
    </source>
</evidence>
<reference evidence="12" key="2">
    <citation type="submission" date="2025-04" db="UniProtKB">
        <authorList>
            <consortium name="RefSeq"/>
        </authorList>
    </citation>
    <scope>IDENTIFICATION</scope>
    <source>
        <strain evidence="12">Aabys</strain>
    </source>
</reference>
<dbReference type="GeneID" id="101892490"/>
<keyword evidence="8" id="KW-0479">Metal-binding</keyword>
<accession>A0A1I8NDG7</accession>
<evidence type="ECO:0000313" key="12">
    <source>
        <dbReference type="RefSeq" id="XP_005182084.1"/>
    </source>
</evidence>
<dbReference type="EnsemblMetazoa" id="MDOA014082-RA">
    <property type="protein sequence ID" value="MDOA014082-PA"/>
    <property type="gene ID" value="MDOA014082"/>
</dbReference>
<reference evidence="10" key="1">
    <citation type="submission" date="2020-05" db="UniProtKB">
        <authorList>
            <consortium name="EnsemblMetazoa"/>
        </authorList>
    </citation>
    <scope>IDENTIFICATION</scope>
    <source>
        <strain evidence="10">Aabys</strain>
    </source>
</reference>
<evidence type="ECO:0000256" key="5">
    <source>
        <dbReference type="ARBA" id="ARBA00022729"/>
    </source>
</evidence>
<proteinExistence type="predicted"/>
<dbReference type="KEGG" id="mde:101892490"/>
<dbReference type="InterPro" id="IPR037120">
    <property type="entry name" value="Haem_peroxidase_sf_animal"/>
</dbReference>
<dbReference type="AlphaFoldDB" id="A0A1I8NDG7"/>
<dbReference type="RefSeq" id="XP_005182084.1">
    <property type="nucleotide sequence ID" value="XM_005182027.2"/>
</dbReference>
<keyword evidence="5 9" id="KW-0732">Signal</keyword>
<evidence type="ECO:0000256" key="2">
    <source>
        <dbReference type="ARBA" id="ARBA00022525"/>
    </source>
</evidence>
<keyword evidence="7 8" id="KW-0408">Iron</keyword>
<dbReference type="eggNOG" id="KOG2408">
    <property type="taxonomic scope" value="Eukaryota"/>
</dbReference>
<dbReference type="VEuPathDB" id="VectorBase:MDOA014082"/>
<dbReference type="PANTHER" id="PTHR11475">
    <property type="entry name" value="OXIDASE/PEROXIDASE"/>
    <property type="match status" value="1"/>
</dbReference>
<dbReference type="SUPFAM" id="SSF48113">
    <property type="entry name" value="Heme-dependent peroxidases"/>
    <property type="match status" value="1"/>
</dbReference>
<organism evidence="10">
    <name type="scientific">Musca domestica</name>
    <name type="common">House fly</name>
    <dbReference type="NCBI Taxonomy" id="7370"/>
    <lineage>
        <taxon>Eukaryota</taxon>
        <taxon>Metazoa</taxon>
        <taxon>Ecdysozoa</taxon>
        <taxon>Arthropoda</taxon>
        <taxon>Hexapoda</taxon>
        <taxon>Insecta</taxon>
        <taxon>Pterygota</taxon>
        <taxon>Neoptera</taxon>
        <taxon>Endopterygota</taxon>
        <taxon>Diptera</taxon>
        <taxon>Brachycera</taxon>
        <taxon>Muscomorpha</taxon>
        <taxon>Muscoidea</taxon>
        <taxon>Muscidae</taxon>
        <taxon>Musca</taxon>
    </lineage>
</organism>
<evidence type="ECO:0000256" key="3">
    <source>
        <dbReference type="ARBA" id="ARBA00022559"/>
    </source>
</evidence>
<evidence type="ECO:0000256" key="8">
    <source>
        <dbReference type="PIRSR" id="PIRSR619791-2"/>
    </source>
</evidence>
<gene>
    <name evidence="10" type="primary">101892490</name>
    <name evidence="12" type="synonym">LOC101892490</name>
</gene>
<feature type="chain" id="PRO_5044561557" evidence="9">
    <location>
        <begin position="21"/>
        <end position="669"/>
    </location>
</feature>
<dbReference type="CDD" id="cd09823">
    <property type="entry name" value="peroxinectin_like"/>
    <property type="match status" value="1"/>
</dbReference>